<reference evidence="3" key="1">
    <citation type="submission" date="2017-06" db="EMBL/GenBank/DDBJ databases">
        <title>Novel phages from South African skin metaviromes.</title>
        <authorList>
            <person name="van Zyl L.J."/>
            <person name="Abrahams Y."/>
            <person name="Stander E.A."/>
            <person name="Kirby B.M."/>
            <person name="Clavaud C."/>
            <person name="Farcet C."/>
            <person name="Breton L."/>
            <person name="Trindade M.I."/>
        </authorList>
    </citation>
    <scope>NUCLEOTIDE SEQUENCE</scope>
</reference>
<gene>
    <name evidence="3" type="ORF">10F3_3</name>
</gene>
<evidence type="ECO:0000256" key="2">
    <source>
        <dbReference type="SAM" id="Phobius"/>
    </source>
</evidence>
<keyword evidence="2" id="KW-0812">Transmembrane</keyword>
<name>A0A2H4JCX8_9CAUD</name>
<keyword evidence="2" id="KW-0472">Membrane</keyword>
<organism evidence="3">
    <name type="scientific">uncultured Caudovirales phage</name>
    <dbReference type="NCBI Taxonomy" id="2100421"/>
    <lineage>
        <taxon>Viruses</taxon>
        <taxon>Duplodnaviria</taxon>
        <taxon>Heunggongvirae</taxon>
        <taxon>Uroviricota</taxon>
        <taxon>Caudoviricetes</taxon>
        <taxon>Peduoviridae</taxon>
        <taxon>Maltschvirus</taxon>
        <taxon>Maltschvirus maltsch</taxon>
    </lineage>
</organism>
<feature type="region of interest" description="Disordered" evidence="1">
    <location>
        <begin position="180"/>
        <end position="211"/>
    </location>
</feature>
<dbReference type="EMBL" id="MF417903">
    <property type="protein sequence ID" value="ASN70188.1"/>
    <property type="molecule type" value="Genomic_DNA"/>
</dbReference>
<accession>A0A2H4JCX8</accession>
<feature type="compositionally biased region" description="Basic and acidic residues" evidence="1">
    <location>
        <begin position="180"/>
        <end position="196"/>
    </location>
</feature>
<protein>
    <submittedName>
        <fullName evidence="3">Uncharacterized protein</fullName>
    </submittedName>
</protein>
<proteinExistence type="predicted"/>
<evidence type="ECO:0000313" key="3">
    <source>
        <dbReference type="EMBL" id="ASN70188.1"/>
    </source>
</evidence>
<sequence length="310" mass="35574">MSEKKKKNHTQIIEEYIDHHGLKKGSLTNGSVKGYGTLDITLISVHDDGFDIFLLKDEAVSNVDSYTWNQFFEVKVDKFALSTEFSLLGAKTISLKITEDKAFYSELEKHNIKTIFKKRKWQNKLLGFRSQNKLKMAIATAIYLIALLLIVVPIVAYNLPSAKQERTAVEAAKIKQEAIEKEDREKEAAEAKEFNKKQAANKKKQEENNKELEIDTKDRLKEYVDNSDGLLLKIEPMTNSWEHVYAYVSENFKTMSLNEKDSWVNEAGSDIKNRIKGGGIAEDPRIYFVYKDQSKLAVPDTFNEAYKIKE</sequence>
<evidence type="ECO:0000256" key="1">
    <source>
        <dbReference type="SAM" id="MobiDB-lite"/>
    </source>
</evidence>
<feature type="transmembrane region" description="Helical" evidence="2">
    <location>
        <begin position="136"/>
        <end position="157"/>
    </location>
</feature>
<keyword evidence="2" id="KW-1133">Transmembrane helix</keyword>